<organism evidence="6 7">
    <name type="scientific">Batillaria attramentaria</name>
    <dbReference type="NCBI Taxonomy" id="370345"/>
    <lineage>
        <taxon>Eukaryota</taxon>
        <taxon>Metazoa</taxon>
        <taxon>Spiralia</taxon>
        <taxon>Lophotrochozoa</taxon>
        <taxon>Mollusca</taxon>
        <taxon>Gastropoda</taxon>
        <taxon>Caenogastropoda</taxon>
        <taxon>Sorbeoconcha</taxon>
        <taxon>Cerithioidea</taxon>
        <taxon>Batillariidae</taxon>
        <taxon>Batillaria</taxon>
    </lineage>
</organism>
<keyword evidence="3 4" id="KW-0175">Coiled coil</keyword>
<evidence type="ECO:0000256" key="2">
    <source>
        <dbReference type="ARBA" id="ARBA00016007"/>
    </source>
</evidence>
<protein>
    <recommendedName>
        <fullName evidence="2">Endosome-associated-trafficking regulator 1</fullName>
    </recommendedName>
</protein>
<dbReference type="PANTHER" id="PTHR31259">
    <property type="entry name" value="ENDOSOME-ASSOCIATED TRAFFICKING REGULATOR 1"/>
    <property type="match status" value="1"/>
</dbReference>
<feature type="coiled-coil region" evidence="4">
    <location>
        <begin position="325"/>
        <end position="426"/>
    </location>
</feature>
<dbReference type="InterPro" id="IPR026757">
    <property type="entry name" value="ENTR1"/>
</dbReference>
<gene>
    <name evidence="6" type="ORF">BaRGS_00025711</name>
</gene>
<keyword evidence="7" id="KW-1185">Reference proteome</keyword>
<feature type="region of interest" description="Disordered" evidence="5">
    <location>
        <begin position="21"/>
        <end position="53"/>
    </location>
</feature>
<feature type="compositionally biased region" description="Polar residues" evidence="5">
    <location>
        <begin position="308"/>
        <end position="323"/>
    </location>
</feature>
<reference evidence="6 7" key="1">
    <citation type="journal article" date="2023" name="Sci. Data">
        <title>Genome assembly of the Korean intertidal mud-creeper Batillaria attramentaria.</title>
        <authorList>
            <person name="Patra A.K."/>
            <person name="Ho P.T."/>
            <person name="Jun S."/>
            <person name="Lee S.J."/>
            <person name="Kim Y."/>
            <person name="Won Y.J."/>
        </authorList>
    </citation>
    <scope>NUCLEOTIDE SEQUENCE [LARGE SCALE GENOMIC DNA]</scope>
    <source>
        <strain evidence="6">Wonlab-2016</strain>
    </source>
</reference>
<evidence type="ECO:0000256" key="5">
    <source>
        <dbReference type="SAM" id="MobiDB-lite"/>
    </source>
</evidence>
<feature type="compositionally biased region" description="Polar residues" evidence="5">
    <location>
        <begin position="195"/>
        <end position="210"/>
    </location>
</feature>
<dbReference type="Proteomes" id="UP001519460">
    <property type="component" value="Unassembled WGS sequence"/>
</dbReference>
<evidence type="ECO:0000256" key="3">
    <source>
        <dbReference type="ARBA" id="ARBA00023054"/>
    </source>
</evidence>
<dbReference type="EMBL" id="JACVVK020000234">
    <property type="protein sequence ID" value="KAK7483048.1"/>
    <property type="molecule type" value="Genomic_DNA"/>
</dbReference>
<feature type="region of interest" description="Disordered" evidence="5">
    <location>
        <begin position="80"/>
        <end position="170"/>
    </location>
</feature>
<sequence>MAEGGGEDDLDNPFSFKSYVKKKTQRQEDHDIDSDDIFSIPTAASRKKEKPSLVVEDDNGMTFVCRLLVFTSVTEVTLPISGEGDSLPGAKKKSNKGNPFSFKKFLDQKGPKTESLSAQRTPPVPNVSRNGAPTVSVPVLSPPVPGSPVRGHNVNPQAVVPPDFASDLPDFIQNHFSEDQSRKENERHQLPDFTLESQTARNNSNASIFSSRGGVEGGVRDRPVGVFAPDNVGSSEGVVDSTFSDDEDEAGQRSRHFDGLSLPDFLVDSAIPGAMAAQAGDSSKDSPTKRSPSGPTDAARLPELPPLGNTSVGTRSRSAQDDATITQLREENSRLKAQVAQMRQRTKDEDERVAGLEKELSRLRKKEAEETAVMERAVQQVEENLVATTTRAVQAETLVAKLKQDVKGLQAQVKALSAENEALNSGDKGLSDLRERTKYASEQLTSAAATAESNLRELLGGVEKLKVLGHVLSSFEKVTDVDDSQTPSDTTV</sequence>
<feature type="region of interest" description="Disordered" evidence="5">
    <location>
        <begin position="272"/>
        <end position="323"/>
    </location>
</feature>
<evidence type="ECO:0000256" key="4">
    <source>
        <dbReference type="SAM" id="Coils"/>
    </source>
</evidence>
<name>A0ABD0K7C4_9CAEN</name>
<dbReference type="Gene3D" id="1.10.287.1490">
    <property type="match status" value="1"/>
</dbReference>
<evidence type="ECO:0000313" key="7">
    <source>
        <dbReference type="Proteomes" id="UP001519460"/>
    </source>
</evidence>
<feature type="region of interest" description="Disordered" evidence="5">
    <location>
        <begin position="192"/>
        <end position="259"/>
    </location>
</feature>
<comment type="similarity">
    <text evidence="1">Belongs to the ENTR1 family.</text>
</comment>
<comment type="caution">
    <text evidence="6">The sequence shown here is derived from an EMBL/GenBank/DDBJ whole genome shotgun (WGS) entry which is preliminary data.</text>
</comment>
<evidence type="ECO:0000256" key="1">
    <source>
        <dbReference type="ARBA" id="ARBA00007791"/>
    </source>
</evidence>
<dbReference type="PANTHER" id="PTHR31259:SF3">
    <property type="entry name" value="ENDOSOME-ASSOCIATED-TRAFFICKING REGULATOR 1"/>
    <property type="match status" value="1"/>
</dbReference>
<evidence type="ECO:0000313" key="6">
    <source>
        <dbReference type="EMBL" id="KAK7483048.1"/>
    </source>
</evidence>
<dbReference type="AlphaFoldDB" id="A0ABD0K7C4"/>
<accession>A0ABD0K7C4</accession>
<proteinExistence type="inferred from homology"/>